<organism evidence="1 2">
    <name type="scientific">Sutterella massiliensis</name>
    <dbReference type="NCBI Taxonomy" id="1816689"/>
    <lineage>
        <taxon>Bacteria</taxon>
        <taxon>Pseudomonadati</taxon>
        <taxon>Pseudomonadota</taxon>
        <taxon>Betaproteobacteria</taxon>
        <taxon>Burkholderiales</taxon>
        <taxon>Sutterellaceae</taxon>
        <taxon>Sutterella</taxon>
    </lineage>
</organism>
<accession>A0ABS2DVB4</accession>
<name>A0ABS2DVB4_9BURK</name>
<keyword evidence="2" id="KW-1185">Reference proteome</keyword>
<evidence type="ECO:0000313" key="1">
    <source>
        <dbReference type="EMBL" id="MBM6705087.1"/>
    </source>
</evidence>
<sequence>MPPVEPELPAASTQSNGGREFRFYRWHVETISPTNDGFFFHLRTDAEASKTNEEKDDVLVLEKGLPAKR</sequence>
<dbReference type="Proteomes" id="UP000715095">
    <property type="component" value="Unassembled WGS sequence"/>
</dbReference>
<proteinExistence type="predicted"/>
<reference evidence="1 2" key="1">
    <citation type="journal article" date="2021" name="Sci. Rep.">
        <title>The distribution of antibiotic resistance genes in chicken gut microbiota commensals.</title>
        <authorList>
            <person name="Juricova H."/>
            <person name="Matiasovicova J."/>
            <person name="Kubasova T."/>
            <person name="Cejkova D."/>
            <person name="Rychlik I."/>
        </authorList>
    </citation>
    <scope>NUCLEOTIDE SEQUENCE [LARGE SCALE GENOMIC DNA]</scope>
    <source>
        <strain evidence="1 2">An829</strain>
    </source>
</reference>
<gene>
    <name evidence="1" type="ORF">H6A60_11485</name>
</gene>
<comment type="caution">
    <text evidence="1">The sequence shown here is derived from an EMBL/GenBank/DDBJ whole genome shotgun (WGS) entry which is preliminary data.</text>
</comment>
<dbReference type="EMBL" id="JACJJC010000101">
    <property type="protein sequence ID" value="MBM6705087.1"/>
    <property type="molecule type" value="Genomic_DNA"/>
</dbReference>
<evidence type="ECO:0000313" key="2">
    <source>
        <dbReference type="Proteomes" id="UP000715095"/>
    </source>
</evidence>
<protein>
    <submittedName>
        <fullName evidence="1">Uncharacterized protein</fullName>
    </submittedName>
</protein>